<feature type="transmembrane region" description="Helical" evidence="12">
    <location>
        <begin position="604"/>
        <end position="625"/>
    </location>
</feature>
<evidence type="ECO:0000256" key="5">
    <source>
        <dbReference type="ARBA" id="ARBA00017612"/>
    </source>
</evidence>
<keyword evidence="6 12" id="KW-0812">Transmembrane</keyword>
<comment type="subcellular location">
    <subcellularLocation>
        <location evidence="2 12">Endoplasmic reticulum membrane</location>
        <topology evidence="2 12">Multi-pass membrane protein</topology>
    </subcellularLocation>
</comment>
<evidence type="ECO:0000256" key="7">
    <source>
        <dbReference type="ARBA" id="ARBA00022729"/>
    </source>
</evidence>
<dbReference type="GO" id="GO:0006487">
    <property type="term" value="P:protein N-linked glycosylation"/>
    <property type="evidence" value="ECO:0007669"/>
    <property type="project" value="UniProtKB-UniRule"/>
</dbReference>
<dbReference type="GO" id="GO:0008250">
    <property type="term" value="C:oligosaccharyltransferase complex"/>
    <property type="evidence" value="ECO:0007669"/>
    <property type="project" value="UniProtKB-UniRule"/>
</dbReference>
<reference evidence="17" key="1">
    <citation type="journal article" date="2014" name="PLoS ONE">
        <title>Transcriptome-Based Identification of ABC Transporters in the Western Tarnished Plant Bug Lygus hesperus.</title>
        <authorList>
            <person name="Hull J.J."/>
            <person name="Chaney K."/>
            <person name="Geib S.M."/>
            <person name="Fabrick J.A."/>
            <person name="Brent C.S."/>
            <person name="Walsh D."/>
            <person name="Lavine L.C."/>
        </authorList>
    </citation>
    <scope>NUCLEOTIDE SEQUENCE</scope>
</reference>
<dbReference type="InterPro" id="IPR055374">
    <property type="entry name" value="Ribophorin_II_3rd"/>
</dbReference>
<gene>
    <name evidence="17" type="primary">RPN2_1</name>
    <name evidence="17" type="ORF">CM83_41242</name>
</gene>
<dbReference type="EMBL" id="GBHO01024109">
    <property type="protein sequence ID" value="JAG19495.1"/>
    <property type="molecule type" value="Transcribed_RNA"/>
</dbReference>
<evidence type="ECO:0000259" key="14">
    <source>
        <dbReference type="Pfam" id="PF23860"/>
    </source>
</evidence>
<dbReference type="Pfam" id="PF23861">
    <property type="entry name" value="Ribophorin_II_2nd"/>
    <property type="match status" value="1"/>
</dbReference>
<sequence>HRILILPALSIGMEEHRMLPWSIGESEGHVFAVVLSILLIPSTLAANNHLSAYDRQRLLQVIDTAFPPRDLATVHFGVLAHKSLNNPIPKQEEVCKFLTAGLIDPSNVELNFYLATTWKAIGSCSGSVPTASMNRVFSDVLAKESSSITDLYYATAGLKALGSAISKEVQKKVAKTVQTILKDDSVSNIAYALHIATHLGPEGLFAFDRIEDVLVVADEVDGKFLQFEGGLSITALVISGTFGLADVLKKDPPITPQQTVKFANYFVSRRTVQTVKGVQNLLNVLSILSQNKFQTHVSVSVVGNKAVSIDDPMISMRVCDLLGRPITAQIGLTLENFVRLSDNTPILTMVPFEQTSDKMVYNTRLVKPKGETPGLYQMTVSVTASAASKLIGNIDMPLDIKILAHAVFPDALLIGTADSDQVTQPKFQKVNYPNKLSQVLEVDSLQKLALRFTVKEKVTAKPLTVHQAFVMLTHQVTKEESIFVAEKDNNGQYKLDLDLGAKGNELSSGVHNVDLIIGDMILSNSILWKVADVKLNLGTNVPSPSSAVPPMYLPKHEIKHLFREPERRPPIFVSNLFTGLLLIPLLLLFILWFKLGINLSNFSFSLSTFGFHIGLGAIFCLFGLFWLRLNMFETLKYLLGLGVVTFLCGNSLLARLASQHKR</sequence>
<evidence type="ECO:0000256" key="9">
    <source>
        <dbReference type="ARBA" id="ARBA00022989"/>
    </source>
</evidence>
<name>A0A0A9XQW2_LYGHE</name>
<proteinExistence type="inferred from homology"/>
<comment type="pathway">
    <text evidence="3 12">Protein modification; protein glycosylation.</text>
</comment>
<organism evidence="17">
    <name type="scientific">Lygus hesperus</name>
    <name type="common">Western plant bug</name>
    <dbReference type="NCBI Taxonomy" id="30085"/>
    <lineage>
        <taxon>Eukaryota</taxon>
        <taxon>Metazoa</taxon>
        <taxon>Ecdysozoa</taxon>
        <taxon>Arthropoda</taxon>
        <taxon>Hexapoda</taxon>
        <taxon>Insecta</taxon>
        <taxon>Pterygota</taxon>
        <taxon>Neoptera</taxon>
        <taxon>Paraneoptera</taxon>
        <taxon>Hemiptera</taxon>
        <taxon>Heteroptera</taxon>
        <taxon>Panheteroptera</taxon>
        <taxon>Cimicomorpha</taxon>
        <taxon>Miridae</taxon>
        <taxon>Mirini</taxon>
        <taxon>Lygus</taxon>
    </lineage>
</organism>
<evidence type="ECO:0000256" key="4">
    <source>
        <dbReference type="ARBA" id="ARBA00009038"/>
    </source>
</evidence>
<dbReference type="PANTHER" id="PTHR12640">
    <property type="entry name" value="RIBOPHORIN II"/>
    <property type="match status" value="1"/>
</dbReference>
<dbReference type="UniPathway" id="UPA00378"/>
<dbReference type="InterPro" id="IPR055373">
    <property type="entry name" value="Ribophorin_II_N"/>
</dbReference>
<evidence type="ECO:0000256" key="1">
    <source>
        <dbReference type="ARBA" id="ARBA00002791"/>
    </source>
</evidence>
<accession>A0A0A9XQW2</accession>
<dbReference type="InterPro" id="IPR008814">
    <property type="entry name" value="Swp1"/>
</dbReference>
<feature type="transmembrane region" description="Helical" evidence="12">
    <location>
        <begin position="571"/>
        <end position="592"/>
    </location>
</feature>
<comment type="similarity">
    <text evidence="4 12">Belongs to the SWP1 family.</text>
</comment>
<reference evidence="17" key="2">
    <citation type="submission" date="2014-07" db="EMBL/GenBank/DDBJ databases">
        <authorList>
            <person name="Hull J."/>
        </authorList>
    </citation>
    <scope>NUCLEOTIDE SEQUENCE</scope>
</reference>
<evidence type="ECO:0000256" key="6">
    <source>
        <dbReference type="ARBA" id="ARBA00022692"/>
    </source>
</evidence>
<feature type="domain" description="Ribophorin II second" evidence="15">
    <location>
        <begin position="297"/>
        <end position="402"/>
    </location>
</feature>
<evidence type="ECO:0000313" key="17">
    <source>
        <dbReference type="EMBL" id="JAG19495.1"/>
    </source>
</evidence>
<protein>
    <recommendedName>
        <fullName evidence="5 12">Dolichyl-diphosphooligosaccharide--protein glycosyltransferase subunit 2</fullName>
    </recommendedName>
    <alternativeName>
        <fullName evidence="12">Ribophorin-2</fullName>
    </alternativeName>
</protein>
<feature type="transmembrane region" description="Helical" evidence="12">
    <location>
        <begin position="637"/>
        <end position="657"/>
    </location>
</feature>
<evidence type="ECO:0000259" key="16">
    <source>
        <dbReference type="Pfam" id="PF25147"/>
    </source>
</evidence>
<dbReference type="InterPro" id="IPR055375">
    <property type="entry name" value="Ribophorin_II_2nd"/>
</dbReference>
<dbReference type="PANTHER" id="PTHR12640:SF0">
    <property type="entry name" value="DOLICHYL-DIPHOSPHOOLIGOSACCHARIDE--PROTEIN GLYCOSYLTRANSFERASE SUBUNIT 2"/>
    <property type="match status" value="1"/>
</dbReference>
<evidence type="ECO:0000256" key="2">
    <source>
        <dbReference type="ARBA" id="ARBA00004477"/>
    </source>
</evidence>
<feature type="domain" description="Ribophorin II N-terminal" evidence="13">
    <location>
        <begin position="50"/>
        <end position="289"/>
    </location>
</feature>
<keyword evidence="9 12" id="KW-1133">Transmembrane helix</keyword>
<dbReference type="AlphaFoldDB" id="A0A0A9XQW2"/>
<evidence type="ECO:0000256" key="8">
    <source>
        <dbReference type="ARBA" id="ARBA00022824"/>
    </source>
</evidence>
<dbReference type="Pfam" id="PF23860">
    <property type="entry name" value="Ribophorin_II_3rd"/>
    <property type="match status" value="1"/>
</dbReference>
<evidence type="ECO:0000256" key="12">
    <source>
        <dbReference type="RuleBase" id="RU366029"/>
    </source>
</evidence>
<evidence type="ECO:0000259" key="15">
    <source>
        <dbReference type="Pfam" id="PF23861"/>
    </source>
</evidence>
<feature type="non-terminal residue" evidence="17">
    <location>
        <position position="1"/>
    </location>
</feature>
<dbReference type="InterPro" id="IPR056790">
    <property type="entry name" value="Ribophorin_II_C"/>
</dbReference>
<keyword evidence="7" id="KW-0732">Signal</keyword>
<comment type="subunit">
    <text evidence="11">Component of the oligosaccharyltransferase (OST) complex. OST exists in two different complex forms which contain common core subunits RPN1, RPN2, OST48, OST4, DAD1 and TMEM258, either STT3A or STT3B as catalytic subunits, and form-specific accessory subunits. STT3A complex assembly occurs through the formation of 3 subcomplexes. Subcomplex 1 contains RPN1 and TMEM258, subcomplex 2 contains the STT3A-specific subunits STT3A, DC2/OSTC, and KCP2 as well as the core subunit OST4, and subcomplex 3 contains RPN2, DAD1, and OST48. The STT3A complex can form stable complexes with the Sec61 complex or with both the Sec61 and TRAP complexes. Interacts with DDI2. Interacts with TMEM35A/NACHO.</text>
</comment>
<evidence type="ECO:0000256" key="11">
    <source>
        <dbReference type="ARBA" id="ARBA00046750"/>
    </source>
</evidence>
<dbReference type="Pfam" id="PF25147">
    <property type="entry name" value="Ribophorin_II_C"/>
    <property type="match status" value="1"/>
</dbReference>
<keyword evidence="17" id="KW-0808">Transferase</keyword>
<comment type="function">
    <text evidence="1 12">Subunit of the oligosaccharyl transferase (OST) complex that catalyzes the initial transfer of a defined glycan (Glc(3)Man(9)GlcNAc(2) in eukaryotes) from the lipid carrier dolichol-pyrophosphate to an asparagine residue within an Asn-X-Ser/Thr consensus motif in nascent polypeptide chains, the first step in protein N-glycosylation. N-glycosylation occurs cotranslationally and the complex associates with the Sec61 complex at the channel-forming translocon complex that mediates protein translocation across the endoplasmic reticulum (ER). All subunits are required for a maximal enzyme activity.</text>
</comment>
<dbReference type="Pfam" id="PF05817">
    <property type="entry name" value="Ribophorin_II"/>
    <property type="match status" value="1"/>
</dbReference>
<feature type="domain" description="Ribophorin II third" evidence="14">
    <location>
        <begin position="413"/>
        <end position="535"/>
    </location>
</feature>
<keyword evidence="10 12" id="KW-0472">Membrane</keyword>
<feature type="domain" description="Ribophorin II C-terminal" evidence="16">
    <location>
        <begin position="562"/>
        <end position="659"/>
    </location>
</feature>
<keyword evidence="8 12" id="KW-0256">Endoplasmic reticulum</keyword>
<evidence type="ECO:0000256" key="3">
    <source>
        <dbReference type="ARBA" id="ARBA00004922"/>
    </source>
</evidence>
<dbReference type="GO" id="GO:0016740">
    <property type="term" value="F:transferase activity"/>
    <property type="evidence" value="ECO:0007669"/>
    <property type="project" value="UniProtKB-KW"/>
</dbReference>
<evidence type="ECO:0000259" key="13">
    <source>
        <dbReference type="Pfam" id="PF05817"/>
    </source>
</evidence>
<evidence type="ECO:0000256" key="10">
    <source>
        <dbReference type="ARBA" id="ARBA00023136"/>
    </source>
</evidence>